<proteinExistence type="predicted"/>
<dbReference type="Proteomes" id="UP000187406">
    <property type="component" value="Unassembled WGS sequence"/>
</dbReference>
<reference evidence="4" key="1">
    <citation type="submission" date="2016-04" db="EMBL/GenBank/DDBJ databases">
        <title>Cephalotus genome sequencing.</title>
        <authorList>
            <person name="Fukushima K."/>
            <person name="Hasebe M."/>
            <person name="Fang X."/>
        </authorList>
    </citation>
    <scope>NUCLEOTIDE SEQUENCE [LARGE SCALE GENOMIC DNA]</scope>
    <source>
        <strain evidence="4">cv. St1</strain>
    </source>
</reference>
<dbReference type="SUPFAM" id="SSF48452">
    <property type="entry name" value="TPR-like"/>
    <property type="match status" value="2"/>
</dbReference>
<dbReference type="SMART" id="SM00028">
    <property type="entry name" value="TPR"/>
    <property type="match status" value="7"/>
</dbReference>
<gene>
    <name evidence="3" type="ORF">CFOL_v3_14338</name>
</gene>
<dbReference type="PROSITE" id="PS50005">
    <property type="entry name" value="TPR"/>
    <property type="match status" value="3"/>
</dbReference>
<feature type="region of interest" description="Disordered" evidence="2">
    <location>
        <begin position="94"/>
        <end position="118"/>
    </location>
</feature>
<name>A0A1Q3BS96_CEPFO</name>
<feature type="region of interest" description="Disordered" evidence="2">
    <location>
        <begin position="534"/>
        <end position="554"/>
    </location>
</feature>
<evidence type="ECO:0000256" key="2">
    <source>
        <dbReference type="SAM" id="MobiDB-lite"/>
    </source>
</evidence>
<dbReference type="STRING" id="3775.A0A1Q3BS96"/>
<evidence type="ECO:0000256" key="1">
    <source>
        <dbReference type="PROSITE-ProRule" id="PRU00339"/>
    </source>
</evidence>
<dbReference type="InterPro" id="IPR039340">
    <property type="entry name" value="Tfc4/TFIIIC-102/Sfc4"/>
</dbReference>
<accession>A0A1Q3BS96</accession>
<keyword evidence="1" id="KW-0802">TPR repeat</keyword>
<keyword evidence="4" id="KW-1185">Reference proteome</keyword>
<dbReference type="InParanoid" id="A0A1Q3BS96"/>
<dbReference type="InterPro" id="IPR011990">
    <property type="entry name" value="TPR-like_helical_dom_sf"/>
</dbReference>
<feature type="compositionally biased region" description="Basic residues" evidence="2">
    <location>
        <begin position="97"/>
        <end position="115"/>
    </location>
</feature>
<feature type="repeat" description="TPR" evidence="1">
    <location>
        <begin position="751"/>
        <end position="784"/>
    </location>
</feature>
<feature type="repeat" description="TPR" evidence="1">
    <location>
        <begin position="156"/>
        <end position="189"/>
    </location>
</feature>
<feature type="region of interest" description="Disordered" evidence="2">
    <location>
        <begin position="1"/>
        <end position="41"/>
    </location>
</feature>
<dbReference type="PANTHER" id="PTHR23082:SF0">
    <property type="entry name" value="GENERAL TRANSCRIPTION FACTOR 3C POLYPEPTIDE 3"/>
    <property type="match status" value="1"/>
</dbReference>
<dbReference type="PANTHER" id="PTHR23082">
    <property type="entry name" value="TRANSCRIPTION INITIATION FACTOR IIIC TFIIIC , POLYPEPTIDE 3-RELATED"/>
    <property type="match status" value="1"/>
</dbReference>
<sequence>MISELMAMDDEVEKDDIHSNGDYENNHDENENENENEEEERQLYPHFTGLEYEALAAKKRKSLTNTNQQGPMKKMANTNSISFASMDEIMETLNYGGRRKSRKKPKVRGRRKGSKNKLSPEIAEMLGDATLHYAHGRYGEAISVLLEVIRLAPSLPDSFHTLGLVYQALGNTERAMTSYWFAAHLRPKDASLWELLFTWSIEQRNINRAMYCISKAISADPSDITVKFHRASLYVELGDFRRAAESYEEILQLCPENVEALKNGAKLYLQCGQNESSVSILENYLKAHPSEADFGVIDLLATTFMEINQHNKALEHIDHAHLVYYAGKELPLNLKIKTGICHIHLGNMKMAESLLSALQQESVSDHAKLITELADSYMMFEHFDSALKYYHMLEENAGVDNDGYLHLKIARCYVSLKKKAEAVIFFYNALRTLEDNVDTRLTLASLLLEDCKEDEAISLLSPPENTGSAFGKHNAWWLNKRIKLKLCHIYKAKGMIEDFVDTIMPLVHLSLEKRSKVCKAKKFLQKKATLKEENKAAARTSGADRHSDDSNDDSLKEAIRDEEHHRLIIDLCKALASLQRNWEALEIISLAQRLAGNTLPAEKEELLSLGAQISYSTKDPKYWLGCVRSMIQRHPHRLAAWNCYAKVISRLEKIYSVDAKFLHNMRAKHKDCVPPVIICGHQFTMACRHQDAAREYLEAYKQLPESPLINLCVGTALINLALGLRLQNKHQCLAQGLAFLYNNLLLGETSQEALYNIARAYHHVGLVSLAASYYEKALAICEKDYPIPKILNEDTDIVQDRKPGYCNLRREAAYNLHLIYRNSGAFDLARQVLKDHLHI</sequence>
<feature type="compositionally biased region" description="Basic and acidic residues" evidence="2">
    <location>
        <begin position="15"/>
        <end position="29"/>
    </location>
</feature>
<evidence type="ECO:0000313" key="3">
    <source>
        <dbReference type="EMBL" id="GAV70840.1"/>
    </source>
</evidence>
<dbReference type="EMBL" id="BDDD01000845">
    <property type="protein sequence ID" value="GAV70840.1"/>
    <property type="molecule type" value="Genomic_DNA"/>
</dbReference>
<feature type="compositionally biased region" description="Acidic residues" evidence="2">
    <location>
        <begin position="30"/>
        <end position="40"/>
    </location>
</feature>
<dbReference type="FunCoup" id="A0A1Q3BS96">
    <property type="interactions" value="3428"/>
</dbReference>
<dbReference type="AlphaFoldDB" id="A0A1Q3BS96"/>
<dbReference type="Pfam" id="PF14559">
    <property type="entry name" value="TPR_19"/>
    <property type="match status" value="1"/>
</dbReference>
<dbReference type="GO" id="GO:0000127">
    <property type="term" value="C:transcription factor TFIIIC complex"/>
    <property type="evidence" value="ECO:0007669"/>
    <property type="project" value="TreeGrafter"/>
</dbReference>
<dbReference type="InterPro" id="IPR019734">
    <property type="entry name" value="TPR_rpt"/>
</dbReference>
<comment type="caution">
    <text evidence="3">The sequence shown here is derived from an EMBL/GenBank/DDBJ whole genome shotgun (WGS) entry which is preliminary data.</text>
</comment>
<dbReference type="Pfam" id="PF13176">
    <property type="entry name" value="TPR_7"/>
    <property type="match status" value="1"/>
</dbReference>
<protein>
    <submittedName>
        <fullName evidence="3">TPR_1 domain-containing protein/TPR_9 domain-containing protein</fullName>
    </submittedName>
</protein>
<dbReference type="OrthoDB" id="9991317at2759"/>
<evidence type="ECO:0000313" key="4">
    <source>
        <dbReference type="Proteomes" id="UP000187406"/>
    </source>
</evidence>
<feature type="repeat" description="TPR" evidence="1">
    <location>
        <begin position="224"/>
        <end position="257"/>
    </location>
</feature>
<dbReference type="GO" id="GO:0006383">
    <property type="term" value="P:transcription by RNA polymerase III"/>
    <property type="evidence" value="ECO:0007669"/>
    <property type="project" value="InterPro"/>
</dbReference>
<dbReference type="Gene3D" id="1.25.40.10">
    <property type="entry name" value="Tetratricopeptide repeat domain"/>
    <property type="match status" value="4"/>
</dbReference>
<organism evidence="3 4">
    <name type="scientific">Cephalotus follicularis</name>
    <name type="common">Albany pitcher plant</name>
    <dbReference type="NCBI Taxonomy" id="3775"/>
    <lineage>
        <taxon>Eukaryota</taxon>
        <taxon>Viridiplantae</taxon>
        <taxon>Streptophyta</taxon>
        <taxon>Embryophyta</taxon>
        <taxon>Tracheophyta</taxon>
        <taxon>Spermatophyta</taxon>
        <taxon>Magnoliopsida</taxon>
        <taxon>eudicotyledons</taxon>
        <taxon>Gunneridae</taxon>
        <taxon>Pentapetalae</taxon>
        <taxon>rosids</taxon>
        <taxon>fabids</taxon>
        <taxon>Oxalidales</taxon>
        <taxon>Cephalotaceae</taxon>
        <taxon>Cephalotus</taxon>
    </lineage>
</organism>